<gene>
    <name evidence="3" type="ORF">M422DRAFT_261566</name>
</gene>
<evidence type="ECO:0000313" key="4">
    <source>
        <dbReference type="Proteomes" id="UP000054279"/>
    </source>
</evidence>
<reference evidence="3 4" key="1">
    <citation type="submission" date="2014-06" db="EMBL/GenBank/DDBJ databases">
        <title>Evolutionary Origins and Diversification of the Mycorrhizal Mutualists.</title>
        <authorList>
            <consortium name="DOE Joint Genome Institute"/>
            <consortium name="Mycorrhizal Genomics Consortium"/>
            <person name="Kohler A."/>
            <person name="Kuo A."/>
            <person name="Nagy L.G."/>
            <person name="Floudas D."/>
            <person name="Copeland A."/>
            <person name="Barry K.W."/>
            <person name="Cichocki N."/>
            <person name="Veneault-Fourrey C."/>
            <person name="LaButti K."/>
            <person name="Lindquist E.A."/>
            <person name="Lipzen A."/>
            <person name="Lundell T."/>
            <person name="Morin E."/>
            <person name="Murat C."/>
            <person name="Riley R."/>
            <person name="Ohm R."/>
            <person name="Sun H."/>
            <person name="Tunlid A."/>
            <person name="Henrissat B."/>
            <person name="Grigoriev I.V."/>
            <person name="Hibbett D.S."/>
            <person name="Martin F."/>
        </authorList>
    </citation>
    <scope>NUCLEOTIDE SEQUENCE [LARGE SCALE GENOMIC DNA]</scope>
    <source>
        <strain evidence="3 4">SS14</strain>
    </source>
</reference>
<dbReference type="HOGENOM" id="CLU_054814_0_0_1"/>
<dbReference type="EMBL" id="KN837182">
    <property type="protein sequence ID" value="KIJ36018.1"/>
    <property type="molecule type" value="Genomic_DNA"/>
</dbReference>
<evidence type="ECO:0000256" key="1">
    <source>
        <dbReference type="SAM" id="MobiDB-lite"/>
    </source>
</evidence>
<dbReference type="OrthoDB" id="3265199at2759"/>
<keyword evidence="4" id="KW-1185">Reference proteome</keyword>
<feature type="compositionally biased region" description="Low complexity" evidence="1">
    <location>
        <begin position="47"/>
        <end position="56"/>
    </location>
</feature>
<protein>
    <recommendedName>
        <fullName evidence="2">Myb-like domain-containing protein</fullName>
    </recommendedName>
</protein>
<feature type="compositionally biased region" description="Basic and acidic residues" evidence="1">
    <location>
        <begin position="266"/>
        <end position="297"/>
    </location>
</feature>
<dbReference type="AlphaFoldDB" id="A0A0C9U023"/>
<sequence>MPTARSQQAHLNQVTRNTSPTWECETGSLPQDTEKSTSPSPSPSPSPSHSSIATTSPSPPSDSHQVTAPLSNSKYVRNAKKPKWSAWQDRFLVQEVFASRPFLASHRDAASAWEELAKKILETSKTQGTAIDRTGAACRTQFKRLVKAHKSNETRSLQDTGTNEQIDEHVQTMTDLVALVDGHEASKEEFLATSKKQQALQQKAALEMRDAAMKGCVPRTALSDVTQMEGATVREKQGQRKRKTMSAVSDTDKENAGPSVRKRPRHETALEKVLKHREQNEQRQLEEARAEDERRHQELKEGLNSMANNISKLVDAIESQSARDAQQTELMKMVATLLEKNV</sequence>
<feature type="compositionally biased region" description="Polar residues" evidence="1">
    <location>
        <begin position="64"/>
        <end position="75"/>
    </location>
</feature>
<dbReference type="InterPro" id="IPR001005">
    <property type="entry name" value="SANT/Myb"/>
</dbReference>
<feature type="compositionally biased region" description="Polar residues" evidence="1">
    <location>
        <begin position="1"/>
        <end position="21"/>
    </location>
</feature>
<evidence type="ECO:0000259" key="2">
    <source>
        <dbReference type="PROSITE" id="PS50090"/>
    </source>
</evidence>
<name>A0A0C9U023_SPHS4</name>
<feature type="region of interest" description="Disordered" evidence="1">
    <location>
        <begin position="226"/>
        <end position="297"/>
    </location>
</feature>
<organism evidence="3 4">
    <name type="scientific">Sphaerobolus stellatus (strain SS14)</name>
    <dbReference type="NCBI Taxonomy" id="990650"/>
    <lineage>
        <taxon>Eukaryota</taxon>
        <taxon>Fungi</taxon>
        <taxon>Dikarya</taxon>
        <taxon>Basidiomycota</taxon>
        <taxon>Agaricomycotina</taxon>
        <taxon>Agaricomycetes</taxon>
        <taxon>Phallomycetidae</taxon>
        <taxon>Geastrales</taxon>
        <taxon>Sphaerobolaceae</taxon>
        <taxon>Sphaerobolus</taxon>
    </lineage>
</organism>
<feature type="domain" description="Myb-like" evidence="2">
    <location>
        <begin position="76"/>
        <end position="146"/>
    </location>
</feature>
<proteinExistence type="predicted"/>
<dbReference type="Proteomes" id="UP000054279">
    <property type="component" value="Unassembled WGS sequence"/>
</dbReference>
<dbReference type="PROSITE" id="PS50090">
    <property type="entry name" value="MYB_LIKE"/>
    <property type="match status" value="1"/>
</dbReference>
<feature type="region of interest" description="Disordered" evidence="1">
    <location>
        <begin position="1"/>
        <end position="79"/>
    </location>
</feature>
<evidence type="ECO:0000313" key="3">
    <source>
        <dbReference type="EMBL" id="KIJ36018.1"/>
    </source>
</evidence>
<accession>A0A0C9U023</accession>